<organism evidence="1">
    <name type="scientific">hydrocarbon metagenome</name>
    <dbReference type="NCBI Taxonomy" id="938273"/>
    <lineage>
        <taxon>unclassified sequences</taxon>
        <taxon>metagenomes</taxon>
        <taxon>ecological metagenomes</taxon>
    </lineage>
</organism>
<proteinExistence type="predicted"/>
<gene>
    <name evidence="1" type="ORF">ASZ90_006219</name>
</gene>
<dbReference type="EMBL" id="LNQE01000873">
    <property type="protein sequence ID" value="KUG23971.1"/>
    <property type="molecule type" value="Genomic_DNA"/>
</dbReference>
<dbReference type="AlphaFoldDB" id="A0A0W8FUP0"/>
<comment type="caution">
    <text evidence="1">The sequence shown here is derived from an EMBL/GenBank/DDBJ whole genome shotgun (WGS) entry which is preliminary data.</text>
</comment>
<name>A0A0W8FUP0_9ZZZZ</name>
<dbReference type="InterPro" id="IPR045584">
    <property type="entry name" value="Pilin-like"/>
</dbReference>
<sequence length="191" mass="21978">MTTVYVSYSGIMKTSNQMEEENNIYKMARTSMNRMIKDLSSLQTNAGSFDFRAEKRPLNNREFYYLSFWSASHLAFSENDEEGRPATISYYVQEDEGGDTFSLWRSDVAGTKPEKESNQAGEFVICRNIDSWKLKFYDSTGNELESWDSSSLNEQKGKAPASVKIELVLANLKDKEKPYKFMTKVFLPVKK</sequence>
<reference evidence="1" key="1">
    <citation type="journal article" date="2015" name="Proc. Natl. Acad. Sci. U.S.A.">
        <title>Networks of energetic and metabolic interactions define dynamics in microbial communities.</title>
        <authorList>
            <person name="Embree M."/>
            <person name="Liu J.K."/>
            <person name="Al-Bassam M.M."/>
            <person name="Zengler K."/>
        </authorList>
    </citation>
    <scope>NUCLEOTIDE SEQUENCE</scope>
</reference>
<evidence type="ECO:0000313" key="1">
    <source>
        <dbReference type="EMBL" id="KUG23971.1"/>
    </source>
</evidence>
<dbReference type="SUPFAM" id="SSF54523">
    <property type="entry name" value="Pili subunits"/>
    <property type="match status" value="1"/>
</dbReference>
<protein>
    <submittedName>
        <fullName evidence="1">Uncharacterized protein</fullName>
    </submittedName>
</protein>
<accession>A0A0W8FUP0</accession>